<dbReference type="Gene3D" id="3.40.50.300">
    <property type="entry name" value="P-loop containing nucleotide triphosphate hydrolases"/>
    <property type="match status" value="1"/>
</dbReference>
<dbReference type="Pfam" id="PF00005">
    <property type="entry name" value="ABC_tran"/>
    <property type="match status" value="1"/>
</dbReference>
<evidence type="ECO:0000256" key="2">
    <source>
        <dbReference type="ARBA" id="ARBA00022741"/>
    </source>
</evidence>
<dbReference type="SMART" id="SM00382">
    <property type="entry name" value="AAA"/>
    <property type="match status" value="1"/>
</dbReference>
<keyword evidence="4" id="KW-1278">Translocase</keyword>
<dbReference type="Proteomes" id="UP001161405">
    <property type="component" value="Unassembled WGS sequence"/>
</dbReference>
<evidence type="ECO:0000256" key="1">
    <source>
        <dbReference type="ARBA" id="ARBA00022448"/>
    </source>
</evidence>
<evidence type="ECO:0000256" key="3">
    <source>
        <dbReference type="ARBA" id="ARBA00022840"/>
    </source>
</evidence>
<dbReference type="SUPFAM" id="SSF52540">
    <property type="entry name" value="P-loop containing nucleoside triphosphate hydrolases"/>
    <property type="match status" value="1"/>
</dbReference>
<dbReference type="CDD" id="cd03214">
    <property type="entry name" value="ABC_Iron-Siderophores_B12_Hemin"/>
    <property type="match status" value="1"/>
</dbReference>
<sequence length="269" mass="29281">MIELSVKDISVHYGKNCALNNVSLPTLRAGDVLGLLGPNAAGKSTLMRAVTGAQNHKGTVQLNGKNRQQHKQTDWHNRVAFMPQTPPQGSALKPIELMWSATRSLGISFSDKQLAGHIESIFDALELNDFAMKPLDALSGGKRQLVGLALCMLRQPQVLLLDEPTSALDLYWRMVVLDLVAEHVRSTGAIAIAALHDIDLAVRYCSHIAIIDQGKLVAAGAPAEVITRENLAKIYHIDADITFGPNNLPNVHINKPLRGMNNETLNINL</sequence>
<dbReference type="PROSITE" id="PS50893">
    <property type="entry name" value="ABC_TRANSPORTER_2"/>
    <property type="match status" value="1"/>
</dbReference>
<protein>
    <submittedName>
        <fullName evidence="7">Ferrichrome ABC transporter</fullName>
    </submittedName>
</protein>
<dbReference type="EMBL" id="BSNI01000002">
    <property type="protein sequence ID" value="GLQ18035.1"/>
    <property type="molecule type" value="Genomic_DNA"/>
</dbReference>
<dbReference type="InterPro" id="IPR003439">
    <property type="entry name" value="ABC_transporter-like_ATP-bd"/>
</dbReference>
<dbReference type="InterPro" id="IPR003593">
    <property type="entry name" value="AAA+_ATPase"/>
</dbReference>
<keyword evidence="3" id="KW-0067">ATP-binding</keyword>
<evidence type="ECO:0000313" key="7">
    <source>
        <dbReference type="EMBL" id="GLQ18035.1"/>
    </source>
</evidence>
<feature type="domain" description="ABC transporter" evidence="6">
    <location>
        <begin position="4"/>
        <end position="238"/>
    </location>
</feature>
<name>A0ABQ5UUK6_9HYPH</name>
<comment type="function">
    <text evidence="5">Part of the ABC transporter complex HmuTUV involved in hemin import. Responsible for energy coupling to the transport system.</text>
</comment>
<keyword evidence="8" id="KW-1185">Reference proteome</keyword>
<gene>
    <name evidence="7" type="primary">fecE_2</name>
    <name evidence="7" type="ORF">GCM10007879_22840</name>
</gene>
<dbReference type="PANTHER" id="PTHR42794:SF1">
    <property type="entry name" value="HEMIN IMPORT ATP-BINDING PROTEIN HMUV"/>
    <property type="match status" value="1"/>
</dbReference>
<accession>A0ABQ5UUK6</accession>
<reference evidence="7" key="1">
    <citation type="journal article" date="2014" name="Int. J. Syst. Evol. Microbiol.">
        <title>Complete genome of a new Firmicutes species belonging to the dominant human colonic microbiota ('Ruminococcus bicirculans') reveals two chromosomes and a selective capacity to utilize plant glucans.</title>
        <authorList>
            <consortium name="NISC Comparative Sequencing Program"/>
            <person name="Wegmann U."/>
            <person name="Louis P."/>
            <person name="Goesmann A."/>
            <person name="Henrissat B."/>
            <person name="Duncan S.H."/>
            <person name="Flint H.J."/>
        </authorList>
    </citation>
    <scope>NUCLEOTIDE SEQUENCE</scope>
    <source>
        <strain evidence="7">NBRC 107169</strain>
    </source>
</reference>
<dbReference type="PANTHER" id="PTHR42794">
    <property type="entry name" value="HEMIN IMPORT ATP-BINDING PROTEIN HMUV"/>
    <property type="match status" value="1"/>
</dbReference>
<evidence type="ECO:0000259" key="6">
    <source>
        <dbReference type="PROSITE" id="PS50893"/>
    </source>
</evidence>
<comment type="caution">
    <text evidence="7">The sequence shown here is derived from an EMBL/GenBank/DDBJ whole genome shotgun (WGS) entry which is preliminary data.</text>
</comment>
<keyword evidence="1" id="KW-0813">Transport</keyword>
<dbReference type="InterPro" id="IPR027417">
    <property type="entry name" value="P-loop_NTPase"/>
</dbReference>
<evidence type="ECO:0000256" key="5">
    <source>
        <dbReference type="ARBA" id="ARBA00037066"/>
    </source>
</evidence>
<keyword evidence="2" id="KW-0547">Nucleotide-binding</keyword>
<evidence type="ECO:0000256" key="4">
    <source>
        <dbReference type="ARBA" id="ARBA00022967"/>
    </source>
</evidence>
<organism evidence="7 8">
    <name type="scientific">Maritalea porphyrae</name>
    <dbReference type="NCBI Taxonomy" id="880732"/>
    <lineage>
        <taxon>Bacteria</taxon>
        <taxon>Pseudomonadati</taxon>
        <taxon>Pseudomonadota</taxon>
        <taxon>Alphaproteobacteria</taxon>
        <taxon>Hyphomicrobiales</taxon>
        <taxon>Devosiaceae</taxon>
        <taxon>Maritalea</taxon>
    </lineage>
</organism>
<proteinExistence type="predicted"/>
<dbReference type="RefSeq" id="WP_284364614.1">
    <property type="nucleotide sequence ID" value="NZ_BSNI01000002.1"/>
</dbReference>
<reference evidence="7" key="2">
    <citation type="submission" date="2023-01" db="EMBL/GenBank/DDBJ databases">
        <title>Draft genome sequence of Maritalea porphyrae strain NBRC 107169.</title>
        <authorList>
            <person name="Sun Q."/>
            <person name="Mori K."/>
        </authorList>
    </citation>
    <scope>NUCLEOTIDE SEQUENCE</scope>
    <source>
        <strain evidence="7">NBRC 107169</strain>
    </source>
</reference>
<evidence type="ECO:0000313" key="8">
    <source>
        <dbReference type="Proteomes" id="UP001161405"/>
    </source>
</evidence>